<proteinExistence type="predicted"/>
<evidence type="ECO:0000256" key="2">
    <source>
        <dbReference type="SAM" id="MobiDB-lite"/>
    </source>
</evidence>
<feature type="domain" description="Xylanolytic transcriptional activator regulatory" evidence="4">
    <location>
        <begin position="792"/>
        <end position="867"/>
    </location>
</feature>
<feature type="region of interest" description="Disordered" evidence="2">
    <location>
        <begin position="350"/>
        <end position="376"/>
    </location>
</feature>
<evidence type="ECO:0000256" key="3">
    <source>
        <dbReference type="SAM" id="Phobius"/>
    </source>
</evidence>
<organism evidence="5 6">
    <name type="scientific">Talaromyces rugulosus</name>
    <name type="common">Penicillium rugulosum</name>
    <dbReference type="NCBI Taxonomy" id="121627"/>
    <lineage>
        <taxon>Eukaryota</taxon>
        <taxon>Fungi</taxon>
        <taxon>Dikarya</taxon>
        <taxon>Ascomycota</taxon>
        <taxon>Pezizomycotina</taxon>
        <taxon>Eurotiomycetes</taxon>
        <taxon>Eurotiomycetidae</taxon>
        <taxon>Eurotiales</taxon>
        <taxon>Trichocomaceae</taxon>
        <taxon>Talaromyces</taxon>
        <taxon>Talaromyces sect. Islandici</taxon>
    </lineage>
</organism>
<keyword evidence="1" id="KW-0539">Nucleus</keyword>
<feature type="region of interest" description="Disordered" evidence="2">
    <location>
        <begin position="560"/>
        <end position="588"/>
    </location>
</feature>
<evidence type="ECO:0000313" key="5">
    <source>
        <dbReference type="EMBL" id="QKX54533.1"/>
    </source>
</evidence>
<evidence type="ECO:0000259" key="4">
    <source>
        <dbReference type="SMART" id="SM00906"/>
    </source>
</evidence>
<dbReference type="GeneID" id="55989130"/>
<feature type="transmembrane region" description="Helical" evidence="3">
    <location>
        <begin position="68"/>
        <end position="88"/>
    </location>
</feature>
<name>A0A7H8QMX4_TALRU</name>
<dbReference type="Pfam" id="PF04082">
    <property type="entry name" value="Fungal_trans"/>
    <property type="match status" value="1"/>
</dbReference>
<dbReference type="EMBL" id="CP055898">
    <property type="protein sequence ID" value="QKX54533.1"/>
    <property type="molecule type" value="Genomic_DNA"/>
</dbReference>
<dbReference type="SMART" id="SM00906">
    <property type="entry name" value="Fungal_trans"/>
    <property type="match status" value="1"/>
</dbReference>
<dbReference type="GO" id="GO:0003677">
    <property type="term" value="F:DNA binding"/>
    <property type="evidence" value="ECO:0007669"/>
    <property type="project" value="InterPro"/>
</dbReference>
<dbReference type="GO" id="GO:0006351">
    <property type="term" value="P:DNA-templated transcription"/>
    <property type="evidence" value="ECO:0007669"/>
    <property type="project" value="InterPro"/>
</dbReference>
<keyword evidence="3" id="KW-0812">Transmembrane</keyword>
<keyword evidence="3" id="KW-0472">Membrane</keyword>
<dbReference type="Pfam" id="PF11735">
    <property type="entry name" value="CAP59_mtransfer"/>
    <property type="match status" value="1"/>
</dbReference>
<dbReference type="PANTHER" id="PTHR34144:SF8">
    <property type="entry name" value="GLYCOSYLTRANSFERASE FAMILY 69 PROTEIN"/>
    <property type="match status" value="1"/>
</dbReference>
<dbReference type="GO" id="GO:0008270">
    <property type="term" value="F:zinc ion binding"/>
    <property type="evidence" value="ECO:0007669"/>
    <property type="project" value="InterPro"/>
</dbReference>
<gene>
    <name evidence="5" type="ORF">TRUGW13939_01620</name>
</gene>
<sequence>MSLSSDDSLFEERRSSRGSFELDDDFADFATQQPVKTPRFLRRHQQRSLLSRLLCPRRRCGRLSLRRIVLFLRIAGAILCALVAYTFVFRPSYTHLPSHYQQLQQSMVQSTSPGRGNIHNERVFIAVGLYDKAGDLARGAWGEGLLSLIELLGANNTFLSIYENDSGPEAETALDEFGQRVPCNKSIVFEDHFDTSEIDTATLPDGSVRTKRLPYLAAIRNRALQPLDDNPHVRYDKLLYLNDVFFNPMDAVHLLFSTNAAAGVGSAGTAPQYRAACAADFINPFKMYDTFAVRDLHGFTMGIPFYPWFGSVGASESRRDVLEQKDAVRIRSCWGGMVAFDAQYFQANERQSDNDNDDDDNNNSTESTDVQPAAASPRPVRFRAFGDEFWEGSECCLIHADIQDNFTNVDTITDTGIYLNPYIRVAYDTHTLGWLGLTRRFERLYSFPHWVANTVIGASAPKPRREETGGRDVDVRIWNFDNSSSEGGSWTDVRQPGDNGAFCVSRGMQVLVQDRTTTDKGWEVYPYPKDPFYDHLRCDATADEPCSGCKRAGIECRTHLNQPRLTRQSRHRESPKDNSTSKDKNRGVFPSFGTLSRFFEAGILSSNWNGFEENGTFRNVYIGTDVANLHHLVRDHEPAGNKFLCYPFPAIRDELPWKPHPEMLGHHYLTSDSANDLSSLPVRSVRDALVMTYFDDIHPGFPVIDEAEFRRRYADPENPPPLLTLQAVLLAAARISEHPQVAASRAMTTATLYRRAKTLFDLRHESDRVDLVQAALLLAWYTENSDTVASNAYYWVGNATRIAFGMALHRRASLRYVPPLRNRYYRKYKKIWWMLLYSEVMLSLEYGRPCMIRAGDFDVAPLEDEDFKNMDDSDDTLVDRGFCSVLADLSLVAMDVASLRGRQMPADTEAIERRLGQTAIRIRPSHDIWSCQLRLVYNLIVLVVYRSSSSNNNYNNKNNSKLCSEAASNILTTFETMLVQSTIRQCHLSSTTALMAAAIEFAREVRCSSSSSSSSSNIITAISAQAQLERLLAPAEALAGYFVHVEAVGRLCKSLNVKAERVIRECQARYSSLSSVDDVPALPASPEIIDWEDIMTNSRMQNVGFGFGFGGEDWLSEYPGQEV</sequence>
<keyword evidence="6" id="KW-1185">Reference proteome</keyword>
<dbReference type="AlphaFoldDB" id="A0A7H8QMX4"/>
<feature type="compositionally biased region" description="Basic and acidic residues" evidence="2">
    <location>
        <begin position="571"/>
        <end position="586"/>
    </location>
</feature>
<accession>A0A7H8QMX4</accession>
<evidence type="ECO:0000256" key="1">
    <source>
        <dbReference type="ARBA" id="ARBA00023242"/>
    </source>
</evidence>
<reference evidence="6" key="1">
    <citation type="submission" date="2020-06" db="EMBL/GenBank/DDBJ databases">
        <title>A chromosome-scale genome assembly of Talaromyces rugulosus W13939.</title>
        <authorList>
            <person name="Wang B."/>
            <person name="Guo L."/>
            <person name="Ye K."/>
            <person name="Wang L."/>
        </authorList>
    </citation>
    <scope>NUCLEOTIDE SEQUENCE [LARGE SCALE GENOMIC DNA]</scope>
    <source>
        <strain evidence="6">W13939</strain>
    </source>
</reference>
<dbReference type="RefSeq" id="XP_035340712.1">
    <property type="nucleotide sequence ID" value="XM_035484819.1"/>
</dbReference>
<dbReference type="KEGG" id="trg:TRUGW13939_01620"/>
<protein>
    <recommendedName>
        <fullName evidence="4">Xylanolytic transcriptional activator regulatory domain-containing protein</fullName>
    </recommendedName>
</protein>
<dbReference type="CDD" id="cd12148">
    <property type="entry name" value="fungal_TF_MHR"/>
    <property type="match status" value="1"/>
</dbReference>
<keyword evidence="3" id="KW-1133">Transmembrane helix</keyword>
<dbReference type="PANTHER" id="PTHR34144">
    <property type="entry name" value="CHROMOSOME 8, WHOLE GENOME SHOTGUN SEQUENCE"/>
    <property type="match status" value="1"/>
</dbReference>
<dbReference type="InterPro" id="IPR007219">
    <property type="entry name" value="XnlR_reg_dom"/>
</dbReference>
<evidence type="ECO:0000313" key="6">
    <source>
        <dbReference type="Proteomes" id="UP000509510"/>
    </source>
</evidence>
<dbReference type="InterPro" id="IPR021047">
    <property type="entry name" value="Mannosyltransferase_CMT1"/>
</dbReference>
<dbReference type="OrthoDB" id="39175at2759"/>
<dbReference type="Proteomes" id="UP000509510">
    <property type="component" value="Chromosome I"/>
</dbReference>